<protein>
    <submittedName>
        <fullName evidence="2">Uncharacterized protein</fullName>
    </submittedName>
</protein>
<dbReference type="Proteomes" id="UP000887565">
    <property type="component" value="Unplaced"/>
</dbReference>
<dbReference type="AlphaFoldDB" id="A0A915KFS5"/>
<dbReference type="WBParaSite" id="nRc.2.0.1.t37577-RA">
    <property type="protein sequence ID" value="nRc.2.0.1.t37577-RA"/>
    <property type="gene ID" value="nRc.2.0.1.g37577"/>
</dbReference>
<evidence type="ECO:0000313" key="1">
    <source>
        <dbReference type="Proteomes" id="UP000887565"/>
    </source>
</evidence>
<accession>A0A915KFS5</accession>
<reference evidence="2" key="1">
    <citation type="submission" date="2022-11" db="UniProtKB">
        <authorList>
            <consortium name="WormBaseParasite"/>
        </authorList>
    </citation>
    <scope>IDENTIFICATION</scope>
</reference>
<name>A0A915KFS5_ROMCU</name>
<sequence>MCRKISGSLSKKYSCISSSKKKSFSLLPNKVSGNFSNVLRQVSKRRPLTLINNFSSLTLSIGKFFGLTAETGALGIDALLTGTQPMAAALANGNQAAMEAMFMAKRSQYRKALVLRSRVYKYSTIVEENAGFLCKQRSQNMASRDCRPSSHKLLKDYAEHYYLFE</sequence>
<organism evidence="1 2">
    <name type="scientific">Romanomermis culicivorax</name>
    <name type="common">Nematode worm</name>
    <dbReference type="NCBI Taxonomy" id="13658"/>
    <lineage>
        <taxon>Eukaryota</taxon>
        <taxon>Metazoa</taxon>
        <taxon>Ecdysozoa</taxon>
        <taxon>Nematoda</taxon>
        <taxon>Enoplea</taxon>
        <taxon>Dorylaimia</taxon>
        <taxon>Mermithida</taxon>
        <taxon>Mermithoidea</taxon>
        <taxon>Mermithidae</taxon>
        <taxon>Romanomermis</taxon>
    </lineage>
</organism>
<proteinExistence type="predicted"/>
<keyword evidence="1" id="KW-1185">Reference proteome</keyword>
<evidence type="ECO:0000313" key="2">
    <source>
        <dbReference type="WBParaSite" id="nRc.2.0.1.t37577-RA"/>
    </source>
</evidence>